<dbReference type="InterPro" id="IPR018648">
    <property type="entry name" value="DUF2076"/>
</dbReference>
<dbReference type="Pfam" id="PF09849">
    <property type="entry name" value="DUF2076"/>
    <property type="match status" value="1"/>
</dbReference>
<name>A0A432LUK6_9GAMM</name>
<comment type="caution">
    <text evidence="2">The sequence shown here is derived from an EMBL/GenBank/DDBJ whole genome shotgun (WGS) entry which is preliminary data.</text>
</comment>
<dbReference type="Proteomes" id="UP000267077">
    <property type="component" value="Unassembled WGS sequence"/>
</dbReference>
<proteinExistence type="predicted"/>
<feature type="compositionally biased region" description="Low complexity" evidence="1">
    <location>
        <begin position="86"/>
        <end position="101"/>
    </location>
</feature>
<feature type="compositionally biased region" description="Acidic residues" evidence="1">
    <location>
        <begin position="196"/>
        <end position="205"/>
    </location>
</feature>
<dbReference type="EMBL" id="RYZR01000005">
    <property type="protein sequence ID" value="RUL64498.1"/>
    <property type="molecule type" value="Genomic_DNA"/>
</dbReference>
<protein>
    <submittedName>
        <fullName evidence="2">DUF2076 family protein</fullName>
    </submittedName>
</protein>
<evidence type="ECO:0000313" key="2">
    <source>
        <dbReference type="EMBL" id="RUL64498.1"/>
    </source>
</evidence>
<evidence type="ECO:0000256" key="1">
    <source>
        <dbReference type="SAM" id="MobiDB-lite"/>
    </source>
</evidence>
<sequence>MTPQEQLILDDFLQRLAAVNGTVKDPQADALINQRIAGQPDALYLLVQRSLLQQHALDAAKAQIAQLQAQVANQQGGGSFLGGQSSGWSSVPPVMQQAPQQQQPPPTWRERLFGSPGYAAPQSTAPSFLQSAATTAAGVAGGMFLFDGLENLLGGHHNGGFFGGQPEVIENVTENNFLGGNNGMNGGGQDFSSNDFADDNFDNNFDDNSWT</sequence>
<dbReference type="AlphaFoldDB" id="A0A432LUK6"/>
<dbReference type="RefSeq" id="WP_126673778.1">
    <property type="nucleotide sequence ID" value="NZ_RYZR01000005.1"/>
</dbReference>
<feature type="region of interest" description="Disordered" evidence="1">
    <location>
        <begin position="86"/>
        <end position="107"/>
    </location>
</feature>
<gene>
    <name evidence="2" type="ORF">EKH79_10745</name>
</gene>
<organism evidence="2 3">
    <name type="scientific">Dyella dinghuensis</name>
    <dbReference type="NCBI Taxonomy" id="1920169"/>
    <lineage>
        <taxon>Bacteria</taxon>
        <taxon>Pseudomonadati</taxon>
        <taxon>Pseudomonadota</taxon>
        <taxon>Gammaproteobacteria</taxon>
        <taxon>Lysobacterales</taxon>
        <taxon>Rhodanobacteraceae</taxon>
        <taxon>Dyella</taxon>
    </lineage>
</organism>
<evidence type="ECO:0000313" key="3">
    <source>
        <dbReference type="Proteomes" id="UP000267077"/>
    </source>
</evidence>
<accession>A0A432LUK6</accession>
<dbReference type="OrthoDB" id="5957434at2"/>
<feature type="region of interest" description="Disordered" evidence="1">
    <location>
        <begin position="180"/>
        <end position="211"/>
    </location>
</feature>
<feature type="compositionally biased region" description="Gly residues" evidence="1">
    <location>
        <begin position="180"/>
        <end position="189"/>
    </location>
</feature>
<keyword evidence="3" id="KW-1185">Reference proteome</keyword>
<reference evidence="2 3" key="1">
    <citation type="submission" date="2018-12" db="EMBL/GenBank/DDBJ databases">
        <title>Dyella dinghuensis sp. nov. DHOA06 and Dyella choica sp. nov. 4M-K27, isolated from forest soil.</title>
        <authorList>
            <person name="Qiu L.-H."/>
            <person name="Gao Z.-H."/>
        </authorList>
    </citation>
    <scope>NUCLEOTIDE SEQUENCE [LARGE SCALE GENOMIC DNA]</scope>
    <source>
        <strain evidence="2 3">DHOA06</strain>
    </source>
</reference>